<reference evidence="1" key="1">
    <citation type="submission" date="2015-12" db="EMBL/GenBank/DDBJ databases">
        <title>De novo transcriptome assembly of four potential Pierce s Disease insect vectors from Arizona vineyards.</title>
        <authorList>
            <person name="Tassone E.E."/>
        </authorList>
    </citation>
    <scope>NUCLEOTIDE SEQUENCE</scope>
</reference>
<dbReference type="Gene3D" id="3.30.420.10">
    <property type="entry name" value="Ribonuclease H-like superfamily/Ribonuclease H"/>
    <property type="match status" value="1"/>
</dbReference>
<dbReference type="GO" id="GO:0003676">
    <property type="term" value="F:nucleic acid binding"/>
    <property type="evidence" value="ECO:0007669"/>
    <property type="project" value="InterPro"/>
</dbReference>
<dbReference type="PANTHER" id="PTHR46060">
    <property type="entry name" value="MARINER MOS1 TRANSPOSASE-LIKE PROTEIN"/>
    <property type="match status" value="1"/>
</dbReference>
<dbReference type="AlphaFoldDB" id="A0A1B6E9J9"/>
<dbReference type="InterPro" id="IPR036397">
    <property type="entry name" value="RNaseH_sf"/>
</dbReference>
<feature type="non-terminal residue" evidence="1">
    <location>
        <position position="1"/>
    </location>
</feature>
<evidence type="ECO:0008006" key="2">
    <source>
        <dbReference type="Google" id="ProtNLM"/>
    </source>
</evidence>
<protein>
    <recommendedName>
        <fullName evidence="2">Histone-lysine N-methyltransferase SETMAR</fullName>
    </recommendedName>
</protein>
<proteinExistence type="predicted"/>
<dbReference type="InterPro" id="IPR052709">
    <property type="entry name" value="Transposase-MT_Hybrid"/>
</dbReference>
<organism evidence="1">
    <name type="scientific">Clastoptera arizonana</name>
    <name type="common">Arizona spittle bug</name>
    <dbReference type="NCBI Taxonomy" id="38151"/>
    <lineage>
        <taxon>Eukaryota</taxon>
        <taxon>Metazoa</taxon>
        <taxon>Ecdysozoa</taxon>
        <taxon>Arthropoda</taxon>
        <taxon>Hexapoda</taxon>
        <taxon>Insecta</taxon>
        <taxon>Pterygota</taxon>
        <taxon>Neoptera</taxon>
        <taxon>Paraneoptera</taxon>
        <taxon>Hemiptera</taxon>
        <taxon>Auchenorrhyncha</taxon>
        <taxon>Cercopoidea</taxon>
        <taxon>Clastopteridae</taxon>
        <taxon>Clastoptera</taxon>
    </lineage>
</organism>
<dbReference type="EMBL" id="GEDC01002711">
    <property type="protein sequence ID" value="JAS34587.1"/>
    <property type="molecule type" value="Transcribed_RNA"/>
</dbReference>
<name>A0A1B6E9J9_9HEMI</name>
<evidence type="ECO:0000313" key="1">
    <source>
        <dbReference type="EMBL" id="JAS34587.1"/>
    </source>
</evidence>
<dbReference type="PANTHER" id="PTHR46060:SF1">
    <property type="entry name" value="MARINER MOS1 TRANSPOSASE-LIKE PROTEIN"/>
    <property type="match status" value="1"/>
</dbReference>
<gene>
    <name evidence="1" type="ORF">g.25674</name>
</gene>
<sequence>KERNAHIGSSAHYNARPPSAALTKRFLDEFKWDVFDHPPNSPDLAPSDYHLFRELQKMLGMQSFRTDDALRDAVKILNPWRQTSTRKVLRGLCPGVKSASI</sequence>
<accession>A0A1B6E9J9</accession>